<sequence length="159" mass="17921">MGSCSALLDLGEKSGFGEEWNGMEWNGMEWSGMEWNGMEWNGMEWNGMEWNGMEWNGIPRAAVAAPSLEVSKARLDGVWSSLGWWKCGFGWAGRFGGLEAGEKEKEKKKKKKQQRVPGERSRGFADAPRRPPRLVTFFFWVFFPGDATPPEDTGDIGFC</sequence>
<feature type="region of interest" description="Disordered" evidence="1">
    <location>
        <begin position="100"/>
        <end position="129"/>
    </location>
</feature>
<feature type="compositionally biased region" description="Basic and acidic residues" evidence="1">
    <location>
        <begin position="117"/>
        <end position="129"/>
    </location>
</feature>
<evidence type="ECO:0000313" key="3">
    <source>
        <dbReference type="Proteomes" id="UP000796761"/>
    </source>
</evidence>
<name>A0A8K1G3K4_9PASS</name>
<proteinExistence type="predicted"/>
<dbReference type="AlphaFoldDB" id="A0A8K1G3K4"/>
<gene>
    <name evidence="2" type="ORF">HGM15179_016049</name>
</gene>
<comment type="caution">
    <text evidence="2">The sequence shown here is derived from an EMBL/GenBank/DDBJ whole genome shotgun (WGS) entry which is preliminary data.</text>
</comment>
<reference evidence="2" key="1">
    <citation type="submission" date="2019-04" db="EMBL/GenBank/DDBJ databases">
        <title>Genome assembly of Zosterops borbonicus 15179.</title>
        <authorList>
            <person name="Leroy T."/>
            <person name="Anselmetti Y."/>
            <person name="Tilak M.-K."/>
            <person name="Nabholz B."/>
        </authorList>
    </citation>
    <scope>NUCLEOTIDE SEQUENCE</scope>
    <source>
        <strain evidence="2">HGM_15179</strain>
        <tissue evidence="2">Muscle</tissue>
    </source>
</reference>
<organism evidence="2 3">
    <name type="scientific">Zosterops borbonicus</name>
    <dbReference type="NCBI Taxonomy" id="364589"/>
    <lineage>
        <taxon>Eukaryota</taxon>
        <taxon>Metazoa</taxon>
        <taxon>Chordata</taxon>
        <taxon>Craniata</taxon>
        <taxon>Vertebrata</taxon>
        <taxon>Euteleostomi</taxon>
        <taxon>Archelosauria</taxon>
        <taxon>Archosauria</taxon>
        <taxon>Dinosauria</taxon>
        <taxon>Saurischia</taxon>
        <taxon>Theropoda</taxon>
        <taxon>Coelurosauria</taxon>
        <taxon>Aves</taxon>
        <taxon>Neognathae</taxon>
        <taxon>Neoaves</taxon>
        <taxon>Telluraves</taxon>
        <taxon>Australaves</taxon>
        <taxon>Passeriformes</taxon>
        <taxon>Sylvioidea</taxon>
        <taxon>Zosteropidae</taxon>
        <taxon>Zosterops</taxon>
    </lineage>
</organism>
<evidence type="ECO:0000313" key="2">
    <source>
        <dbReference type="EMBL" id="TRZ11063.1"/>
    </source>
</evidence>
<dbReference type="OrthoDB" id="9223311at2759"/>
<keyword evidence="3" id="KW-1185">Reference proteome</keyword>
<dbReference type="Proteomes" id="UP000796761">
    <property type="component" value="Unassembled WGS sequence"/>
</dbReference>
<evidence type="ECO:0000256" key="1">
    <source>
        <dbReference type="SAM" id="MobiDB-lite"/>
    </source>
</evidence>
<dbReference type="EMBL" id="SWJQ01000766">
    <property type="protein sequence ID" value="TRZ11063.1"/>
    <property type="molecule type" value="Genomic_DNA"/>
</dbReference>
<protein>
    <submittedName>
        <fullName evidence="2">Uncharacterized protein</fullName>
    </submittedName>
</protein>
<accession>A0A8K1G3K4</accession>